<dbReference type="Proteomes" id="UP000749559">
    <property type="component" value="Unassembled WGS sequence"/>
</dbReference>
<dbReference type="PANTHER" id="PTHR46989">
    <property type="entry name" value="USP DOMAIN-CONTAINING PROTEIN"/>
    <property type="match status" value="1"/>
</dbReference>
<feature type="non-terminal residue" evidence="3">
    <location>
        <position position="183"/>
    </location>
</feature>
<organism evidence="3 4">
    <name type="scientific">Owenia fusiformis</name>
    <name type="common">Polychaete worm</name>
    <dbReference type="NCBI Taxonomy" id="6347"/>
    <lineage>
        <taxon>Eukaryota</taxon>
        <taxon>Metazoa</taxon>
        <taxon>Spiralia</taxon>
        <taxon>Lophotrochozoa</taxon>
        <taxon>Annelida</taxon>
        <taxon>Polychaeta</taxon>
        <taxon>Sedentaria</taxon>
        <taxon>Canalipalpata</taxon>
        <taxon>Sabellida</taxon>
        <taxon>Oweniida</taxon>
        <taxon>Oweniidae</taxon>
        <taxon>Owenia</taxon>
    </lineage>
</organism>
<accession>A0A8S4P731</accession>
<proteinExistence type="predicted"/>
<evidence type="ECO:0000259" key="2">
    <source>
        <dbReference type="Pfam" id="PF00582"/>
    </source>
</evidence>
<dbReference type="Pfam" id="PF00582">
    <property type="entry name" value="Usp"/>
    <property type="match status" value="1"/>
</dbReference>
<dbReference type="EMBL" id="CAIIXF020000007">
    <property type="protein sequence ID" value="CAH1790062.1"/>
    <property type="molecule type" value="Genomic_DNA"/>
</dbReference>
<evidence type="ECO:0000313" key="4">
    <source>
        <dbReference type="Proteomes" id="UP000749559"/>
    </source>
</evidence>
<reference evidence="3" key="1">
    <citation type="submission" date="2022-03" db="EMBL/GenBank/DDBJ databases">
        <authorList>
            <person name="Martin C."/>
        </authorList>
    </citation>
    <scope>NUCLEOTIDE SEQUENCE</scope>
</reference>
<evidence type="ECO:0000256" key="1">
    <source>
        <dbReference type="SAM" id="Coils"/>
    </source>
</evidence>
<dbReference type="PRINTS" id="PR01438">
    <property type="entry name" value="UNVRSLSTRESS"/>
</dbReference>
<feature type="coiled-coil region" evidence="1">
    <location>
        <begin position="72"/>
        <end position="99"/>
    </location>
</feature>
<dbReference type="SUPFAM" id="SSF52402">
    <property type="entry name" value="Adenine nucleotide alpha hydrolases-like"/>
    <property type="match status" value="1"/>
</dbReference>
<sequence>PCLVTLDRVMSEAAPVQEKIVVIPVDDSTHADDALTWYLEHIHREEFYVVVVHCFDVSLSLYGAYHSPEAVHVVLEEEKARMNELIQRYKTKLESTMARHAIKGRVTSLSGKAGEAIVKFAKEENATMIVMGSRGLGAVRRTILGSVSDYVLHHFKGPVLIIPKQTKQMEISNKECDAKMINL</sequence>
<dbReference type="PANTHER" id="PTHR46989:SF3">
    <property type="entry name" value="USPA DOMAIN-CONTAINING PROTEIN"/>
    <property type="match status" value="1"/>
</dbReference>
<gene>
    <name evidence="3" type="ORF">OFUS_LOCUS15323</name>
</gene>
<dbReference type="InterPro" id="IPR006015">
    <property type="entry name" value="Universal_stress_UspA"/>
</dbReference>
<evidence type="ECO:0000313" key="3">
    <source>
        <dbReference type="EMBL" id="CAH1790062.1"/>
    </source>
</evidence>
<dbReference type="AlphaFoldDB" id="A0A8S4P731"/>
<dbReference type="OrthoDB" id="843225at2759"/>
<feature type="domain" description="UspA" evidence="2">
    <location>
        <begin position="19"/>
        <end position="163"/>
    </location>
</feature>
<comment type="caution">
    <text evidence="3">The sequence shown here is derived from an EMBL/GenBank/DDBJ whole genome shotgun (WGS) entry which is preliminary data.</text>
</comment>
<name>A0A8S4P731_OWEFU</name>
<keyword evidence="1" id="KW-0175">Coiled coil</keyword>
<dbReference type="InterPro" id="IPR014729">
    <property type="entry name" value="Rossmann-like_a/b/a_fold"/>
</dbReference>
<dbReference type="Gene3D" id="3.40.50.620">
    <property type="entry name" value="HUPs"/>
    <property type="match status" value="1"/>
</dbReference>
<protein>
    <recommendedName>
        <fullName evidence="2">UspA domain-containing protein</fullName>
    </recommendedName>
</protein>
<dbReference type="CDD" id="cd23659">
    <property type="entry name" value="USP_At3g01520-like"/>
    <property type="match status" value="1"/>
</dbReference>
<dbReference type="InterPro" id="IPR006016">
    <property type="entry name" value="UspA"/>
</dbReference>
<keyword evidence="4" id="KW-1185">Reference proteome</keyword>